<dbReference type="KEGG" id="bze:COCCADRAFT_22791"/>
<reference evidence="2 3" key="1">
    <citation type="journal article" date="2013" name="PLoS Genet.">
        <title>Comparative genome structure, secondary metabolite, and effector coding capacity across Cochliobolus pathogens.</title>
        <authorList>
            <person name="Condon B.J."/>
            <person name="Leng Y."/>
            <person name="Wu D."/>
            <person name="Bushley K.E."/>
            <person name="Ohm R.A."/>
            <person name="Otillar R."/>
            <person name="Martin J."/>
            <person name="Schackwitz W."/>
            <person name="Grimwood J."/>
            <person name="MohdZainudin N."/>
            <person name="Xue C."/>
            <person name="Wang R."/>
            <person name="Manning V.A."/>
            <person name="Dhillon B."/>
            <person name="Tu Z.J."/>
            <person name="Steffenson B.J."/>
            <person name="Salamov A."/>
            <person name="Sun H."/>
            <person name="Lowry S."/>
            <person name="LaButti K."/>
            <person name="Han J."/>
            <person name="Copeland A."/>
            <person name="Lindquist E."/>
            <person name="Barry K."/>
            <person name="Schmutz J."/>
            <person name="Baker S.E."/>
            <person name="Ciuffetti L.M."/>
            <person name="Grigoriev I.V."/>
            <person name="Zhong S."/>
            <person name="Turgeon B.G."/>
        </authorList>
    </citation>
    <scope>NUCLEOTIDE SEQUENCE [LARGE SCALE GENOMIC DNA]</scope>
    <source>
        <strain evidence="2 3">26-R-13</strain>
    </source>
</reference>
<keyword evidence="3" id="KW-1185">Reference proteome</keyword>
<feature type="region of interest" description="Disordered" evidence="1">
    <location>
        <begin position="1"/>
        <end position="65"/>
    </location>
</feature>
<name>W6YJ50_COCC2</name>
<feature type="region of interest" description="Disordered" evidence="1">
    <location>
        <begin position="149"/>
        <end position="173"/>
    </location>
</feature>
<evidence type="ECO:0000313" key="3">
    <source>
        <dbReference type="Proteomes" id="UP000053841"/>
    </source>
</evidence>
<dbReference type="RefSeq" id="XP_007708030.1">
    <property type="nucleotide sequence ID" value="XM_007709840.1"/>
</dbReference>
<proteinExistence type="predicted"/>
<feature type="compositionally biased region" description="Polar residues" evidence="1">
    <location>
        <begin position="53"/>
        <end position="65"/>
    </location>
</feature>
<dbReference type="GeneID" id="19145278"/>
<dbReference type="EMBL" id="KI964549">
    <property type="protein sequence ID" value="EUC37605.1"/>
    <property type="molecule type" value="Genomic_DNA"/>
</dbReference>
<protein>
    <submittedName>
        <fullName evidence="2">Uncharacterized protein</fullName>
    </submittedName>
</protein>
<dbReference type="Proteomes" id="UP000053841">
    <property type="component" value="Unassembled WGS sequence"/>
</dbReference>
<feature type="compositionally biased region" description="Pro residues" evidence="1">
    <location>
        <begin position="12"/>
        <end position="24"/>
    </location>
</feature>
<dbReference type="AlphaFoldDB" id="W6YJ50"/>
<dbReference type="HOGENOM" id="CLU_1547272_0_0_1"/>
<evidence type="ECO:0000256" key="1">
    <source>
        <dbReference type="SAM" id="MobiDB-lite"/>
    </source>
</evidence>
<evidence type="ECO:0000313" key="2">
    <source>
        <dbReference type="EMBL" id="EUC37605.1"/>
    </source>
</evidence>
<sequence>MAPRATPSSSSSPPPPPPPPPPWPGRSAQLESNLDAPLPRPVLHVYTAHPRRGTSSGPACTTNRQSAALALGPSADPRLQKAHQPTLAIKLAALDTWQMQPMQPNSTTRLLGAAANSSSLLPPTNGPSDTDMHMDPPPCLPACRQVTSTHAPANGTPPLALQRPKAAKFAHRT</sequence>
<accession>W6YJ50</accession>
<organism evidence="2 3">
    <name type="scientific">Cochliobolus carbonum (strain 26-R-13)</name>
    <name type="common">Maize leaf spot fungus</name>
    <name type="synonym">Bipolaris zeicola</name>
    <dbReference type="NCBI Taxonomy" id="930089"/>
    <lineage>
        <taxon>Eukaryota</taxon>
        <taxon>Fungi</taxon>
        <taxon>Dikarya</taxon>
        <taxon>Ascomycota</taxon>
        <taxon>Pezizomycotina</taxon>
        <taxon>Dothideomycetes</taxon>
        <taxon>Pleosporomycetidae</taxon>
        <taxon>Pleosporales</taxon>
        <taxon>Pleosporineae</taxon>
        <taxon>Pleosporaceae</taxon>
        <taxon>Bipolaris</taxon>
    </lineage>
</organism>
<gene>
    <name evidence="2" type="ORF">COCCADRAFT_22791</name>
</gene>
<dbReference type="OrthoDB" id="3690991at2759"/>